<dbReference type="AlphaFoldDB" id="T1BAF7"/>
<organism evidence="1">
    <name type="scientific">mine drainage metagenome</name>
    <dbReference type="NCBI Taxonomy" id="410659"/>
    <lineage>
        <taxon>unclassified sequences</taxon>
        <taxon>metagenomes</taxon>
        <taxon>ecological metagenomes</taxon>
    </lineage>
</organism>
<dbReference type="InterPro" id="IPR016181">
    <property type="entry name" value="Acyl_CoA_acyltransferase"/>
</dbReference>
<comment type="caution">
    <text evidence="1">The sequence shown here is derived from an EMBL/GenBank/DDBJ whole genome shotgun (WGS) entry which is preliminary data.</text>
</comment>
<reference evidence="1" key="2">
    <citation type="journal article" date="2014" name="ISME J.">
        <title>Microbial stratification in low pH oxic and suboxic macroscopic growths along an acid mine drainage.</title>
        <authorList>
            <person name="Mendez-Garcia C."/>
            <person name="Mesa V."/>
            <person name="Sprenger R.R."/>
            <person name="Richter M."/>
            <person name="Diez M.S."/>
            <person name="Solano J."/>
            <person name="Bargiela R."/>
            <person name="Golyshina O.V."/>
            <person name="Manteca A."/>
            <person name="Ramos J.L."/>
            <person name="Gallego J.R."/>
            <person name="Llorente I."/>
            <person name="Martins Dos Santos V.A."/>
            <person name="Jensen O.N."/>
            <person name="Pelaez A.I."/>
            <person name="Sanchez J."/>
            <person name="Ferrer M."/>
        </authorList>
    </citation>
    <scope>NUCLEOTIDE SEQUENCE</scope>
</reference>
<protein>
    <submittedName>
        <fullName evidence="1">Protein containing DUF482</fullName>
    </submittedName>
</protein>
<dbReference type="Pfam" id="PF04339">
    <property type="entry name" value="FemAB_like"/>
    <property type="match status" value="1"/>
</dbReference>
<dbReference type="Gene3D" id="3.40.630.30">
    <property type="match status" value="1"/>
</dbReference>
<proteinExistence type="predicted"/>
<evidence type="ECO:0000313" key="1">
    <source>
        <dbReference type="EMBL" id="EQD69896.1"/>
    </source>
</evidence>
<reference evidence="1" key="1">
    <citation type="submission" date="2013-08" db="EMBL/GenBank/DDBJ databases">
        <authorList>
            <person name="Mendez C."/>
            <person name="Richter M."/>
            <person name="Ferrer M."/>
            <person name="Sanchez J."/>
        </authorList>
    </citation>
    <scope>NUCLEOTIDE SEQUENCE</scope>
</reference>
<feature type="non-terminal residue" evidence="1">
    <location>
        <position position="83"/>
    </location>
</feature>
<feature type="non-terminal residue" evidence="1">
    <location>
        <position position="1"/>
    </location>
</feature>
<dbReference type="PANTHER" id="PTHR47017">
    <property type="entry name" value="ACYL-COA"/>
    <property type="match status" value="1"/>
</dbReference>
<dbReference type="EMBL" id="AUZX01004773">
    <property type="protein sequence ID" value="EQD69896.1"/>
    <property type="molecule type" value="Genomic_DNA"/>
</dbReference>
<sequence length="83" mass="8854">RAGASLVASEWRAVHALYLETFDAHGNHAALNADFFAHLGATLPGQVWLALARAGDDIVAMALFLASSSTLYGRYWGSQVPLP</sequence>
<dbReference type="PANTHER" id="PTHR47017:SF1">
    <property type="entry name" value="ACYL-COA"/>
    <property type="match status" value="1"/>
</dbReference>
<dbReference type="InterPro" id="IPR007434">
    <property type="entry name" value="FemAB-like"/>
</dbReference>
<name>T1BAF7_9ZZZZ</name>
<dbReference type="SUPFAM" id="SSF55729">
    <property type="entry name" value="Acyl-CoA N-acyltransferases (Nat)"/>
    <property type="match status" value="1"/>
</dbReference>
<gene>
    <name evidence="1" type="ORF">B1A_06583</name>
</gene>
<accession>T1BAF7</accession>